<sequence length="69" mass="7585">MEKSYKVIKIIELVKPGELGGVEKYKRITFKTHGGTVLNVDIPEASFTAEKAAPILEKKAVEADKILSL</sequence>
<accession>A0A6H1ZYH3</accession>
<evidence type="ECO:0000313" key="1">
    <source>
        <dbReference type="EMBL" id="QJA52260.1"/>
    </source>
</evidence>
<dbReference type="EMBL" id="MT144933">
    <property type="protein sequence ID" value="QJI01565.1"/>
    <property type="molecule type" value="Genomic_DNA"/>
</dbReference>
<dbReference type="EMBL" id="MT144326">
    <property type="protein sequence ID" value="QJA52260.1"/>
    <property type="molecule type" value="Genomic_DNA"/>
</dbReference>
<protein>
    <submittedName>
        <fullName evidence="1">Uncharacterized protein</fullName>
    </submittedName>
</protein>
<name>A0A6H1ZYH3_9ZZZZ</name>
<gene>
    <name evidence="1" type="ORF">TM448A02587_0002</name>
    <name evidence="2" type="ORF">TM448B02647_0002</name>
</gene>
<organism evidence="1">
    <name type="scientific">viral metagenome</name>
    <dbReference type="NCBI Taxonomy" id="1070528"/>
    <lineage>
        <taxon>unclassified sequences</taxon>
        <taxon>metagenomes</taxon>
        <taxon>organismal metagenomes</taxon>
    </lineage>
</organism>
<reference evidence="1" key="1">
    <citation type="submission" date="2020-03" db="EMBL/GenBank/DDBJ databases">
        <title>The deep terrestrial virosphere.</title>
        <authorList>
            <person name="Holmfeldt K."/>
            <person name="Nilsson E."/>
            <person name="Simone D."/>
            <person name="Lopez-Fernandez M."/>
            <person name="Wu X."/>
            <person name="de Brujin I."/>
            <person name="Lundin D."/>
            <person name="Andersson A."/>
            <person name="Bertilsson S."/>
            <person name="Dopson M."/>
        </authorList>
    </citation>
    <scope>NUCLEOTIDE SEQUENCE</scope>
    <source>
        <strain evidence="1">TM448A02587</strain>
        <strain evidence="2">TM448B02647</strain>
    </source>
</reference>
<dbReference type="AlphaFoldDB" id="A0A6H1ZYH3"/>
<evidence type="ECO:0000313" key="2">
    <source>
        <dbReference type="EMBL" id="QJI01565.1"/>
    </source>
</evidence>
<proteinExistence type="predicted"/>